<keyword evidence="2" id="KW-0732">Signal</keyword>
<feature type="signal peptide" evidence="2">
    <location>
        <begin position="1"/>
        <end position="19"/>
    </location>
</feature>
<feature type="region of interest" description="Disordered" evidence="1">
    <location>
        <begin position="32"/>
        <end position="60"/>
    </location>
</feature>
<gene>
    <name evidence="3" type="ORF">B0H16DRAFT_384463</name>
</gene>
<comment type="caution">
    <text evidence="3">The sequence shown here is derived from an EMBL/GenBank/DDBJ whole genome shotgun (WGS) entry which is preliminary data.</text>
</comment>
<evidence type="ECO:0000256" key="1">
    <source>
        <dbReference type="SAM" id="MobiDB-lite"/>
    </source>
</evidence>
<protein>
    <recommendedName>
        <fullName evidence="5">Secreted protein</fullName>
    </recommendedName>
</protein>
<feature type="compositionally biased region" description="Low complexity" evidence="1">
    <location>
        <begin position="49"/>
        <end position="60"/>
    </location>
</feature>
<evidence type="ECO:0000256" key="2">
    <source>
        <dbReference type="SAM" id="SignalP"/>
    </source>
</evidence>
<dbReference type="EMBL" id="JARKIB010000024">
    <property type="protein sequence ID" value="KAJ7766023.1"/>
    <property type="molecule type" value="Genomic_DNA"/>
</dbReference>
<accession>A0AAD7NLJ4</accession>
<sequence>MQLFAVLYTFFVLILATVAAPVSWSPRREFSASPIADTSSSPAAGLVDEGSSVSTSSHETSGADVFATVDLDVRFGLEEEAKARGHPPGPNGCVIV</sequence>
<evidence type="ECO:0008006" key="5">
    <source>
        <dbReference type="Google" id="ProtNLM"/>
    </source>
</evidence>
<organism evidence="3 4">
    <name type="scientific">Mycena metata</name>
    <dbReference type="NCBI Taxonomy" id="1033252"/>
    <lineage>
        <taxon>Eukaryota</taxon>
        <taxon>Fungi</taxon>
        <taxon>Dikarya</taxon>
        <taxon>Basidiomycota</taxon>
        <taxon>Agaricomycotina</taxon>
        <taxon>Agaricomycetes</taxon>
        <taxon>Agaricomycetidae</taxon>
        <taxon>Agaricales</taxon>
        <taxon>Marasmiineae</taxon>
        <taxon>Mycenaceae</taxon>
        <taxon>Mycena</taxon>
    </lineage>
</organism>
<dbReference type="AlphaFoldDB" id="A0AAD7NLJ4"/>
<evidence type="ECO:0000313" key="3">
    <source>
        <dbReference type="EMBL" id="KAJ7766023.1"/>
    </source>
</evidence>
<proteinExistence type="predicted"/>
<reference evidence="3" key="1">
    <citation type="submission" date="2023-03" db="EMBL/GenBank/DDBJ databases">
        <title>Massive genome expansion in bonnet fungi (Mycena s.s.) driven by repeated elements and novel gene families across ecological guilds.</title>
        <authorList>
            <consortium name="Lawrence Berkeley National Laboratory"/>
            <person name="Harder C.B."/>
            <person name="Miyauchi S."/>
            <person name="Viragh M."/>
            <person name="Kuo A."/>
            <person name="Thoen E."/>
            <person name="Andreopoulos B."/>
            <person name="Lu D."/>
            <person name="Skrede I."/>
            <person name="Drula E."/>
            <person name="Henrissat B."/>
            <person name="Morin E."/>
            <person name="Kohler A."/>
            <person name="Barry K."/>
            <person name="LaButti K."/>
            <person name="Morin E."/>
            <person name="Salamov A."/>
            <person name="Lipzen A."/>
            <person name="Mereny Z."/>
            <person name="Hegedus B."/>
            <person name="Baldrian P."/>
            <person name="Stursova M."/>
            <person name="Weitz H."/>
            <person name="Taylor A."/>
            <person name="Grigoriev I.V."/>
            <person name="Nagy L.G."/>
            <person name="Martin F."/>
            <person name="Kauserud H."/>
        </authorList>
    </citation>
    <scope>NUCLEOTIDE SEQUENCE</scope>
    <source>
        <strain evidence="3">CBHHK182m</strain>
    </source>
</reference>
<keyword evidence="4" id="KW-1185">Reference proteome</keyword>
<evidence type="ECO:0000313" key="4">
    <source>
        <dbReference type="Proteomes" id="UP001215598"/>
    </source>
</evidence>
<dbReference type="Proteomes" id="UP001215598">
    <property type="component" value="Unassembled WGS sequence"/>
</dbReference>
<feature type="chain" id="PRO_5042203925" description="Secreted protein" evidence="2">
    <location>
        <begin position="20"/>
        <end position="96"/>
    </location>
</feature>
<name>A0AAD7NLJ4_9AGAR</name>